<dbReference type="GO" id="GO:0000725">
    <property type="term" value="P:recombinational repair"/>
    <property type="evidence" value="ECO:0007669"/>
    <property type="project" value="TreeGrafter"/>
</dbReference>
<evidence type="ECO:0000256" key="10">
    <source>
        <dbReference type="PROSITE-ProRule" id="PRU00560"/>
    </source>
</evidence>
<accession>A0A5U2NZA4</accession>
<evidence type="ECO:0000256" key="8">
    <source>
        <dbReference type="ARBA" id="ARBA00034923"/>
    </source>
</evidence>
<dbReference type="GO" id="GO:0043138">
    <property type="term" value="F:3'-5' DNA helicase activity"/>
    <property type="evidence" value="ECO:0007669"/>
    <property type="project" value="UniProtKB-EC"/>
</dbReference>
<evidence type="ECO:0000256" key="2">
    <source>
        <dbReference type="ARBA" id="ARBA00022801"/>
    </source>
</evidence>
<feature type="binding site" evidence="10">
    <location>
        <begin position="31"/>
        <end position="38"/>
    </location>
    <ligand>
        <name>ATP</name>
        <dbReference type="ChEBI" id="CHEBI:30616"/>
    </ligand>
</feature>
<evidence type="ECO:0000256" key="3">
    <source>
        <dbReference type="ARBA" id="ARBA00022806"/>
    </source>
</evidence>
<dbReference type="EMBL" id="AAGKTT010000007">
    <property type="protein sequence ID" value="EBP1417152.1"/>
    <property type="molecule type" value="Genomic_DNA"/>
</dbReference>
<organism evidence="12">
    <name type="scientific">Salmonella enterica</name>
    <name type="common">Salmonella choleraesuis</name>
    <dbReference type="NCBI Taxonomy" id="28901"/>
    <lineage>
        <taxon>Bacteria</taxon>
        <taxon>Pseudomonadati</taxon>
        <taxon>Pseudomonadota</taxon>
        <taxon>Gammaproteobacteria</taxon>
        <taxon>Enterobacterales</taxon>
        <taxon>Enterobacteriaceae</taxon>
        <taxon>Salmonella</taxon>
    </lineage>
</organism>
<comment type="caution">
    <text evidence="12">The sequence shown here is derived from an EMBL/GenBank/DDBJ whole genome shotgun (WGS) entry which is preliminary data.</text>
</comment>
<name>A0A5U2NZA4_SALER</name>
<dbReference type="PANTHER" id="PTHR11070">
    <property type="entry name" value="UVRD / RECB / PCRA DNA HELICASE FAMILY MEMBER"/>
    <property type="match status" value="1"/>
</dbReference>
<sequence>MTSGWALSEGIEPTDELLDLIKEVSSVSILAGAGAGKTEFLAQKANYLLQTGICPWPKRILCLSTKKEAQVNIKERIMKRCGATGNRFDSYTFDAFCKSIVDRFKNVLPVKDRPDKGYDIEFEQKNSNGKDKISFNDIRSLAIRIIKTRPDIAKIFSVSYSHVFVDEFQDTRFDQYELLKLLFQKNNTVMNAVGDINQSIMLWADASPTVFNDFRRDFSAKDKFLLKNYRSSNEIQDVLTCFVNFIQSSNSSITVNKKPKNCSIHVYNNEYEEADNLVQKLNGMIDSGINEKEICVLTKQQSSLYTSVLRDKLTQVGINNLDMTELQDALKEPLGKFFACLFRIYTDKSHSSYNEFCELYLELNNVVRGDEQESKLINKISDLISMYKLEIDEDPSADCILSKINKTLKFIGWSKFISKWGQYKSKLFRDKLWNKLESHLRYTIDITNSLPEASKMFVAENCIHIMNIHKSKGLEYKVVIFLGVEDQAFWKYSSENFEDKCAIYVALSRAKQEIIISTSRHRSFRCNARRDDSVSNYKKVKEIYDFLLKNCLFTLTKYEK</sequence>
<comment type="catalytic activity">
    <reaction evidence="9">
        <text>ATP + H2O = ADP + phosphate + H(+)</text>
        <dbReference type="Rhea" id="RHEA:13065"/>
        <dbReference type="ChEBI" id="CHEBI:15377"/>
        <dbReference type="ChEBI" id="CHEBI:15378"/>
        <dbReference type="ChEBI" id="CHEBI:30616"/>
        <dbReference type="ChEBI" id="CHEBI:43474"/>
        <dbReference type="ChEBI" id="CHEBI:456216"/>
        <dbReference type="EC" id="5.6.2.4"/>
    </reaction>
</comment>
<dbReference type="GO" id="GO:0016787">
    <property type="term" value="F:hydrolase activity"/>
    <property type="evidence" value="ECO:0007669"/>
    <property type="project" value="UniProtKB-UniRule"/>
</dbReference>
<evidence type="ECO:0000256" key="9">
    <source>
        <dbReference type="ARBA" id="ARBA00048988"/>
    </source>
</evidence>
<dbReference type="Pfam" id="PF13361">
    <property type="entry name" value="UvrD_C"/>
    <property type="match status" value="2"/>
</dbReference>
<evidence type="ECO:0000256" key="4">
    <source>
        <dbReference type="ARBA" id="ARBA00022840"/>
    </source>
</evidence>
<dbReference type="PROSITE" id="PS51198">
    <property type="entry name" value="UVRD_HELICASE_ATP_BIND"/>
    <property type="match status" value="1"/>
</dbReference>
<comment type="catalytic activity">
    <reaction evidence="6">
        <text>Couples ATP hydrolysis with the unwinding of duplex DNA by translocating in the 3'-5' direction.</text>
        <dbReference type="EC" id="5.6.2.4"/>
    </reaction>
</comment>
<dbReference type="GO" id="GO:0003677">
    <property type="term" value="F:DNA binding"/>
    <property type="evidence" value="ECO:0007669"/>
    <property type="project" value="InterPro"/>
</dbReference>
<dbReference type="InterPro" id="IPR014017">
    <property type="entry name" value="DNA_helicase_UvrD-like_C"/>
</dbReference>
<feature type="domain" description="UvrD-like helicase ATP-binding" evidence="11">
    <location>
        <begin position="10"/>
        <end position="232"/>
    </location>
</feature>
<evidence type="ECO:0000256" key="5">
    <source>
        <dbReference type="ARBA" id="ARBA00023235"/>
    </source>
</evidence>
<keyword evidence="2 10" id="KW-0378">Hydrolase</keyword>
<keyword evidence="3 10" id="KW-0347">Helicase</keyword>
<proteinExistence type="predicted"/>
<dbReference type="InterPro" id="IPR014016">
    <property type="entry name" value="UvrD-like_ATP-bd"/>
</dbReference>
<dbReference type="SUPFAM" id="SSF52540">
    <property type="entry name" value="P-loop containing nucleoside triphosphate hydrolases"/>
    <property type="match status" value="1"/>
</dbReference>
<dbReference type="Gene3D" id="3.40.50.300">
    <property type="entry name" value="P-loop containing nucleotide triphosphate hydrolases"/>
    <property type="match status" value="3"/>
</dbReference>
<dbReference type="CDD" id="cd17932">
    <property type="entry name" value="DEXQc_UvrD"/>
    <property type="match status" value="1"/>
</dbReference>
<gene>
    <name evidence="12" type="ORF">LZ49_15350</name>
</gene>
<keyword evidence="4 10" id="KW-0067">ATP-binding</keyword>
<keyword evidence="1 10" id="KW-0547">Nucleotide-binding</keyword>
<dbReference type="PANTHER" id="PTHR11070:SF2">
    <property type="entry name" value="ATP-DEPENDENT DNA HELICASE SRS2"/>
    <property type="match status" value="1"/>
</dbReference>
<reference evidence="12" key="1">
    <citation type="submission" date="2018-07" db="EMBL/GenBank/DDBJ databases">
        <authorList>
            <consortium name="GenomeTrakr network: Whole genome sequencing for foodborne pathogen traceback"/>
        </authorList>
    </citation>
    <scope>NUCLEOTIDE SEQUENCE</scope>
    <source>
        <strain evidence="12">FDA00004327</strain>
    </source>
</reference>
<protein>
    <recommendedName>
        <fullName evidence="7">DNA 3'-5' helicase</fullName>
        <ecNumber evidence="7">5.6.2.4</ecNumber>
    </recommendedName>
    <alternativeName>
        <fullName evidence="8">DNA 3'-5' helicase II</fullName>
    </alternativeName>
</protein>
<dbReference type="AlphaFoldDB" id="A0A5U2NZA4"/>
<dbReference type="InterPro" id="IPR000212">
    <property type="entry name" value="DNA_helicase_UvrD/REP"/>
</dbReference>
<keyword evidence="5" id="KW-0413">Isomerase</keyword>
<evidence type="ECO:0000256" key="7">
    <source>
        <dbReference type="ARBA" id="ARBA00034808"/>
    </source>
</evidence>
<dbReference type="InterPro" id="IPR027417">
    <property type="entry name" value="P-loop_NTPase"/>
</dbReference>
<dbReference type="GO" id="GO:0005524">
    <property type="term" value="F:ATP binding"/>
    <property type="evidence" value="ECO:0007669"/>
    <property type="project" value="UniProtKB-UniRule"/>
</dbReference>
<dbReference type="Pfam" id="PF00580">
    <property type="entry name" value="UvrD-helicase"/>
    <property type="match status" value="2"/>
</dbReference>
<evidence type="ECO:0000256" key="1">
    <source>
        <dbReference type="ARBA" id="ARBA00022741"/>
    </source>
</evidence>
<evidence type="ECO:0000259" key="11">
    <source>
        <dbReference type="PROSITE" id="PS51198"/>
    </source>
</evidence>
<evidence type="ECO:0000313" key="12">
    <source>
        <dbReference type="EMBL" id="EBP1417152.1"/>
    </source>
</evidence>
<dbReference type="EC" id="5.6.2.4" evidence="7"/>
<evidence type="ECO:0000256" key="6">
    <source>
        <dbReference type="ARBA" id="ARBA00034617"/>
    </source>
</evidence>